<dbReference type="Gene3D" id="1.10.10.10">
    <property type="entry name" value="Winged helix-like DNA-binding domain superfamily/Winged helix DNA-binding domain"/>
    <property type="match status" value="1"/>
</dbReference>
<dbReference type="EMBL" id="MW026651">
    <property type="protein sequence ID" value="QPP46756.1"/>
    <property type="molecule type" value="Genomic_DNA"/>
</dbReference>
<dbReference type="PRINTS" id="PR00038">
    <property type="entry name" value="HTHLUXR"/>
</dbReference>
<proteinExistence type="predicted"/>
<organism evidence="5">
    <name type="scientific">Streptomyces pactum</name>
    <dbReference type="NCBI Taxonomy" id="68249"/>
    <lineage>
        <taxon>Bacteria</taxon>
        <taxon>Bacillati</taxon>
        <taxon>Actinomycetota</taxon>
        <taxon>Actinomycetes</taxon>
        <taxon>Kitasatosporales</taxon>
        <taxon>Streptomycetaceae</taxon>
        <taxon>Streptomyces</taxon>
    </lineage>
</organism>
<evidence type="ECO:0000256" key="2">
    <source>
        <dbReference type="ARBA" id="ARBA00023125"/>
    </source>
</evidence>
<keyword evidence="3" id="KW-0804">Transcription</keyword>
<sequence length="268" mass="29203">MPSSPLHDRERMLDLAVTALHEQVPERLWPPIVTELLRVWGAKFLVIKSGTWTAGEDTVHLWNPDGTVRTEISPRARQVIRDCHPLAGRYTSSTDLTPMTAGQIVGEAAWRDSAEAALLRRTVGADHLLGLPLPDISAPVRGFAVYRAGSGFTDAHLDYARQVQPLLAGVARQITLLRSWRASTTKARDEVPAAPAARPAEGRLTPREVTVLALLADALTATAIGRRLGISVRTVQKHIESIYRKLGTKDRITTVLRAQAYGIIPAGA</sequence>
<evidence type="ECO:0000256" key="1">
    <source>
        <dbReference type="ARBA" id="ARBA00023015"/>
    </source>
</evidence>
<name>A0A7T1XZG7_9ACTN</name>
<evidence type="ECO:0000313" key="5">
    <source>
        <dbReference type="EMBL" id="QPP46756.1"/>
    </source>
</evidence>
<gene>
    <name evidence="5" type="primary">nftJ</name>
</gene>
<protein>
    <submittedName>
        <fullName evidence="5">Transcriptional regulator</fullName>
    </submittedName>
</protein>
<dbReference type="PANTHER" id="PTHR44688">
    <property type="entry name" value="DNA-BINDING TRANSCRIPTIONAL ACTIVATOR DEVR_DOSR"/>
    <property type="match status" value="1"/>
</dbReference>
<accession>A0A7T1XZG7</accession>
<dbReference type="InterPro" id="IPR016032">
    <property type="entry name" value="Sig_transdc_resp-reg_C-effctor"/>
</dbReference>
<dbReference type="InterPro" id="IPR036388">
    <property type="entry name" value="WH-like_DNA-bd_sf"/>
</dbReference>
<dbReference type="PANTHER" id="PTHR44688:SF16">
    <property type="entry name" value="DNA-BINDING TRANSCRIPTIONAL ACTIVATOR DEVR_DOSR"/>
    <property type="match status" value="1"/>
</dbReference>
<reference evidence="5" key="1">
    <citation type="journal article" date="2020" name="Chem">
        <title>Biosynthesis of the Nuclear Factor of Activated T Cells Inhibitor NFAT-133 in Streptomyces pactum.</title>
        <authorList>
            <person name="Zhou W."/>
            <person name="Posri P."/>
            <person name="Abugrain M.E."/>
            <person name="Weisberg A.J."/>
            <person name="Chang J.H."/>
            <person name="Mahmud T."/>
        </authorList>
    </citation>
    <scope>NUCLEOTIDE SEQUENCE</scope>
    <source>
        <strain evidence="5">ATCC 27456</strain>
    </source>
</reference>
<dbReference type="GO" id="GO:0006355">
    <property type="term" value="P:regulation of DNA-templated transcription"/>
    <property type="evidence" value="ECO:0007669"/>
    <property type="project" value="InterPro"/>
</dbReference>
<evidence type="ECO:0000256" key="3">
    <source>
        <dbReference type="ARBA" id="ARBA00023163"/>
    </source>
</evidence>
<dbReference type="GO" id="GO:0003677">
    <property type="term" value="F:DNA binding"/>
    <property type="evidence" value="ECO:0007669"/>
    <property type="project" value="UniProtKB-KW"/>
</dbReference>
<keyword evidence="1" id="KW-0805">Transcription regulation</keyword>
<dbReference type="SUPFAM" id="SSF46894">
    <property type="entry name" value="C-terminal effector domain of the bipartite response regulators"/>
    <property type="match status" value="1"/>
</dbReference>
<feature type="domain" description="HTH luxR-type" evidence="4">
    <location>
        <begin position="197"/>
        <end position="262"/>
    </location>
</feature>
<evidence type="ECO:0000259" key="4">
    <source>
        <dbReference type="PROSITE" id="PS50043"/>
    </source>
</evidence>
<dbReference type="Pfam" id="PF00196">
    <property type="entry name" value="GerE"/>
    <property type="match status" value="1"/>
</dbReference>
<dbReference type="PROSITE" id="PS50043">
    <property type="entry name" value="HTH_LUXR_2"/>
    <property type="match status" value="1"/>
</dbReference>
<keyword evidence="2" id="KW-0238">DNA-binding</keyword>
<dbReference type="AlphaFoldDB" id="A0A7T1XZG7"/>
<dbReference type="SMART" id="SM00421">
    <property type="entry name" value="HTH_LUXR"/>
    <property type="match status" value="1"/>
</dbReference>
<dbReference type="InterPro" id="IPR000792">
    <property type="entry name" value="Tscrpt_reg_LuxR_C"/>
</dbReference>
<dbReference type="CDD" id="cd06170">
    <property type="entry name" value="LuxR_C_like"/>
    <property type="match status" value="1"/>
</dbReference>